<dbReference type="Proteomes" id="UP000030762">
    <property type="component" value="Unassembled WGS sequence"/>
</dbReference>
<gene>
    <name evidence="2" type="ORF">SDRG_11841</name>
</gene>
<accession>T0PYB3</accession>
<dbReference type="OMA" id="FIGRECI"/>
<keyword evidence="1" id="KW-0472">Membrane</keyword>
<reference evidence="2 3" key="1">
    <citation type="submission" date="2012-04" db="EMBL/GenBank/DDBJ databases">
        <title>The Genome Sequence of Saprolegnia declina VS20.</title>
        <authorList>
            <consortium name="The Broad Institute Genome Sequencing Platform"/>
            <person name="Russ C."/>
            <person name="Nusbaum C."/>
            <person name="Tyler B."/>
            <person name="van West P."/>
            <person name="Dieguez-Uribeondo J."/>
            <person name="de Bruijn I."/>
            <person name="Tripathy S."/>
            <person name="Jiang R."/>
            <person name="Young S.K."/>
            <person name="Zeng Q."/>
            <person name="Gargeya S."/>
            <person name="Fitzgerald M."/>
            <person name="Haas B."/>
            <person name="Abouelleil A."/>
            <person name="Alvarado L."/>
            <person name="Arachchi H.M."/>
            <person name="Berlin A."/>
            <person name="Chapman S.B."/>
            <person name="Goldberg J."/>
            <person name="Griggs A."/>
            <person name="Gujja S."/>
            <person name="Hansen M."/>
            <person name="Howarth C."/>
            <person name="Imamovic A."/>
            <person name="Larimer J."/>
            <person name="McCowen C."/>
            <person name="Montmayeur A."/>
            <person name="Murphy C."/>
            <person name="Neiman D."/>
            <person name="Pearson M."/>
            <person name="Priest M."/>
            <person name="Roberts A."/>
            <person name="Saif S."/>
            <person name="Shea T."/>
            <person name="Sisk P."/>
            <person name="Sykes S."/>
            <person name="Wortman J."/>
            <person name="Nusbaum C."/>
            <person name="Birren B."/>
        </authorList>
    </citation>
    <scope>NUCLEOTIDE SEQUENCE [LARGE SCALE GENOMIC DNA]</scope>
    <source>
        <strain evidence="2 3">VS20</strain>
    </source>
</reference>
<organism evidence="2 3">
    <name type="scientific">Saprolegnia diclina (strain VS20)</name>
    <dbReference type="NCBI Taxonomy" id="1156394"/>
    <lineage>
        <taxon>Eukaryota</taxon>
        <taxon>Sar</taxon>
        <taxon>Stramenopiles</taxon>
        <taxon>Oomycota</taxon>
        <taxon>Saprolegniomycetes</taxon>
        <taxon>Saprolegniales</taxon>
        <taxon>Saprolegniaceae</taxon>
        <taxon>Saprolegnia</taxon>
    </lineage>
</organism>
<name>T0PYB3_SAPDV</name>
<dbReference type="AlphaFoldDB" id="T0PYB3"/>
<feature type="transmembrane region" description="Helical" evidence="1">
    <location>
        <begin position="59"/>
        <end position="78"/>
    </location>
</feature>
<feature type="transmembrane region" description="Helical" evidence="1">
    <location>
        <begin position="199"/>
        <end position="218"/>
    </location>
</feature>
<evidence type="ECO:0000313" key="3">
    <source>
        <dbReference type="Proteomes" id="UP000030762"/>
    </source>
</evidence>
<dbReference type="InParanoid" id="T0PYB3"/>
<keyword evidence="3" id="KW-1185">Reference proteome</keyword>
<dbReference type="RefSeq" id="XP_008616117.1">
    <property type="nucleotide sequence ID" value="XM_008617895.1"/>
</dbReference>
<feature type="transmembrane region" description="Helical" evidence="1">
    <location>
        <begin position="115"/>
        <end position="135"/>
    </location>
</feature>
<feature type="transmembrane region" description="Helical" evidence="1">
    <location>
        <begin position="254"/>
        <end position="285"/>
    </location>
</feature>
<sequence length="308" mass="34105">MRITSQLRGLHSRRMLLLRLAMALSFVICLWRNAANALALDDVRQRHPTVMVLPREADQLYWVVVFFLFGFIGRECIVPCADLPLPQLEILYTLTSLGLVLQTVCFEAASADCMVVAFGAMSALWLSMFAAYVLVLENVEPPHVFATLSIHKDVGYPCRRVSDYLWMRVPFTLYASWLGATTIASLTVALATVGVPLDMYIYISCFSTLLMANVVALLWQGDLVFASVGAWAFVWLEMKSAGEKTLVVANSDEFAAISAIQAMATLGLCVLVSLAVILLLVRFYVRRTTQARSQFNAPYYGSTSSTPC</sequence>
<dbReference type="EMBL" id="JH767175">
    <property type="protein sequence ID" value="EQC30524.1"/>
    <property type="molecule type" value="Genomic_DNA"/>
</dbReference>
<feature type="transmembrane region" description="Helical" evidence="1">
    <location>
        <begin position="169"/>
        <end position="193"/>
    </location>
</feature>
<dbReference type="OrthoDB" id="5586934at2759"/>
<protein>
    <submittedName>
        <fullName evidence="2">Uncharacterized protein</fullName>
    </submittedName>
</protein>
<evidence type="ECO:0000313" key="2">
    <source>
        <dbReference type="EMBL" id="EQC30524.1"/>
    </source>
</evidence>
<evidence type="ECO:0000256" key="1">
    <source>
        <dbReference type="SAM" id="Phobius"/>
    </source>
</evidence>
<keyword evidence="1" id="KW-0812">Transmembrane</keyword>
<dbReference type="VEuPathDB" id="FungiDB:SDRG_11841"/>
<dbReference type="GeneID" id="19952568"/>
<keyword evidence="1" id="KW-1133">Transmembrane helix</keyword>
<proteinExistence type="predicted"/>